<dbReference type="GO" id="GO:0003743">
    <property type="term" value="F:translation initiation factor activity"/>
    <property type="evidence" value="ECO:0007669"/>
    <property type="project" value="UniProtKB-UniRule"/>
</dbReference>
<evidence type="ECO:0000313" key="7">
    <source>
        <dbReference type="Proteomes" id="UP000178129"/>
    </source>
</evidence>
<proteinExistence type="inferred from homology"/>
<dbReference type="FunFam" id="3.40.140.10:FF:000052">
    <property type="entry name" value="Eukaryotic translation initiation factor 3 subunit H"/>
    <property type="match status" value="1"/>
</dbReference>
<dbReference type="Pfam" id="PF19445">
    <property type="entry name" value="eIF3h_C"/>
    <property type="match status" value="1"/>
</dbReference>
<evidence type="ECO:0000256" key="3">
    <source>
        <dbReference type="ARBA" id="ARBA00022917"/>
    </source>
</evidence>
<dbReference type="PROSITE" id="PS50249">
    <property type="entry name" value="MPN"/>
    <property type="match status" value="1"/>
</dbReference>
<dbReference type="Gene3D" id="3.40.140.10">
    <property type="entry name" value="Cytidine Deaminase, domain 2"/>
    <property type="match status" value="1"/>
</dbReference>
<organism evidence="6 7">
    <name type="scientific">Rhynchosporium graminicola</name>
    <dbReference type="NCBI Taxonomy" id="2792576"/>
    <lineage>
        <taxon>Eukaryota</taxon>
        <taxon>Fungi</taxon>
        <taxon>Dikarya</taxon>
        <taxon>Ascomycota</taxon>
        <taxon>Pezizomycotina</taxon>
        <taxon>Leotiomycetes</taxon>
        <taxon>Helotiales</taxon>
        <taxon>Ploettnerulaceae</taxon>
        <taxon>Rhynchosporium</taxon>
    </lineage>
</organism>
<dbReference type="STRING" id="914237.A0A1E1JY98"/>
<comment type="subcellular location">
    <subcellularLocation>
        <location evidence="4">Cytoplasm</location>
    </subcellularLocation>
</comment>
<dbReference type="InterPro" id="IPR045810">
    <property type="entry name" value="eIF3h_C"/>
</dbReference>
<comment type="similarity">
    <text evidence="4">Belongs to the eIF-3 subunit H family.</text>
</comment>
<keyword evidence="3 4" id="KW-0648">Protein biosynthesis</keyword>
<evidence type="ECO:0000259" key="5">
    <source>
        <dbReference type="PROSITE" id="PS50249"/>
    </source>
</evidence>
<dbReference type="Pfam" id="PF01398">
    <property type="entry name" value="JAB"/>
    <property type="match status" value="1"/>
</dbReference>
<evidence type="ECO:0000256" key="4">
    <source>
        <dbReference type="HAMAP-Rule" id="MF_03007"/>
    </source>
</evidence>
<gene>
    <name evidence="6" type="ORF">RCO7_06694</name>
</gene>
<reference evidence="7" key="1">
    <citation type="submission" date="2016-03" db="EMBL/GenBank/DDBJ databases">
        <authorList>
            <person name="Ploux O."/>
        </authorList>
    </citation>
    <scope>NUCLEOTIDE SEQUENCE [LARGE SCALE GENOMIC DNA]</scope>
    <source>
        <strain evidence="7">UK7</strain>
    </source>
</reference>
<evidence type="ECO:0000313" key="6">
    <source>
        <dbReference type="EMBL" id="CZS90847.1"/>
    </source>
</evidence>
<comment type="subunit">
    <text evidence="4">Component of the eukaryotic translation initiation factor 3 (eIF-3) complex.</text>
</comment>
<dbReference type="InterPro" id="IPR050242">
    <property type="entry name" value="JAMM_MPN+_peptidase_M67A"/>
</dbReference>
<dbReference type="InterPro" id="IPR037518">
    <property type="entry name" value="MPN"/>
</dbReference>
<dbReference type="CDD" id="cd08065">
    <property type="entry name" value="MPN_eIF3h"/>
    <property type="match status" value="1"/>
</dbReference>
<dbReference type="GO" id="GO:0005852">
    <property type="term" value="C:eukaryotic translation initiation factor 3 complex"/>
    <property type="evidence" value="ECO:0007669"/>
    <property type="project" value="UniProtKB-UniRule"/>
</dbReference>
<accession>A0A1E1JY98</accession>
<dbReference type="GO" id="GO:0033290">
    <property type="term" value="C:eukaryotic 48S preinitiation complex"/>
    <property type="evidence" value="ECO:0007669"/>
    <property type="project" value="UniProtKB-UniRule"/>
</dbReference>
<dbReference type="InterPro" id="IPR000555">
    <property type="entry name" value="JAMM/MPN+_dom"/>
</dbReference>
<evidence type="ECO:0000256" key="2">
    <source>
        <dbReference type="ARBA" id="ARBA00022540"/>
    </source>
</evidence>
<dbReference type="SMART" id="SM00232">
    <property type="entry name" value="JAB_MPN"/>
    <property type="match status" value="1"/>
</dbReference>
<keyword evidence="7" id="KW-1185">Reference proteome</keyword>
<dbReference type="InParanoid" id="A0A1E1JY98"/>
<dbReference type="PANTHER" id="PTHR10410">
    <property type="entry name" value="EUKARYOTIC TRANSLATION INITIATION FACTOR 3 -RELATED"/>
    <property type="match status" value="1"/>
</dbReference>
<dbReference type="GO" id="GO:0001732">
    <property type="term" value="P:formation of cytoplasmic translation initiation complex"/>
    <property type="evidence" value="ECO:0007669"/>
    <property type="project" value="UniProtKB-UniRule"/>
</dbReference>
<dbReference type="EMBL" id="FJUW01000004">
    <property type="protein sequence ID" value="CZS90847.1"/>
    <property type="molecule type" value="Genomic_DNA"/>
</dbReference>
<dbReference type="GO" id="GO:0016282">
    <property type="term" value="C:eukaryotic 43S preinitiation complex"/>
    <property type="evidence" value="ECO:0007669"/>
    <property type="project" value="UniProtKB-UniRule"/>
</dbReference>
<dbReference type="AlphaFoldDB" id="A0A1E1JY98"/>
<evidence type="ECO:0000256" key="1">
    <source>
        <dbReference type="ARBA" id="ARBA00022490"/>
    </source>
</evidence>
<keyword evidence="1 4" id="KW-0963">Cytoplasm</keyword>
<dbReference type="Proteomes" id="UP000178129">
    <property type="component" value="Unassembled WGS sequence"/>
</dbReference>
<dbReference type="HAMAP" id="MF_03007">
    <property type="entry name" value="eIF3h"/>
    <property type="match status" value="1"/>
</dbReference>
<dbReference type="InterPro" id="IPR027524">
    <property type="entry name" value="eIF3h"/>
</dbReference>
<protein>
    <recommendedName>
        <fullName evidence="4">Eukaryotic translation initiation factor 3 subunit H</fullName>
        <shortName evidence="4">eIF3h</shortName>
    </recommendedName>
</protein>
<comment type="function">
    <text evidence="4">Component of the eukaryotic translation initiation factor 3 (eIF-3) complex, which is involved in protein synthesis of a specialized repertoire of mRNAs and, together with other initiation factors, stimulates binding of mRNA and methionyl-tRNAi to the 40S ribosome. The eIF-3 complex specifically targets and initiates translation of a subset of mRNAs involved in cell proliferation.</text>
</comment>
<comment type="caution">
    <text evidence="6">The sequence shown here is derived from an EMBL/GenBank/DDBJ whole genome shotgun (WGS) entry which is preliminary data.</text>
</comment>
<keyword evidence="2 4" id="KW-0396">Initiation factor</keyword>
<feature type="domain" description="MPN" evidence="5">
    <location>
        <begin position="14"/>
        <end position="166"/>
    </location>
</feature>
<sequence length="367" mass="41003">MADAVAKEIPLNSVQIEALVVLKIVKACSATFPTTATGSIVGMDINGTLQITNCFPFPTADVAASDSHPNDHMAASNIAAAAPRSKSNIAYQNEMIKYLREVNVDANNVGWYTSANMGNFINSSLIENQFYYQSAPNERTVALVHDVSRSSQGALSLRAFRLSPTFMAAFNESKFTTEHMQKSKLTYKDILIELPIIVHNSHLLTSFLHQLPGELPSKELEFPASLSDLNANAPQMPLYPNFESLDLSVDPFLERTCDQLLDSIETHYTELNNFQYFQRQLAREQTKVTAWKTKRAAENATRVTQKLAPLPEDEWERLFKLPTEPSRLEGMLNARQVEQYSRQVDGFTASITSKMFAVKSNLLPDSE</sequence>
<name>A0A1E1JY98_9HELO</name>
<dbReference type="GO" id="GO:0008237">
    <property type="term" value="F:metallopeptidase activity"/>
    <property type="evidence" value="ECO:0007669"/>
    <property type="project" value="InterPro"/>
</dbReference>